<dbReference type="AlphaFoldDB" id="A0A9P5NIR2"/>
<evidence type="ECO:0000313" key="2">
    <source>
        <dbReference type="EMBL" id="KAF8895915.1"/>
    </source>
</evidence>
<protein>
    <submittedName>
        <fullName evidence="2">Uncharacterized protein</fullName>
    </submittedName>
</protein>
<sequence length="338" mass="38068">MFSEIIPAIQMNLLVFRAFDLGIGSSFNIPLHYTPTLRNPHVMPGIASFLPIFFYTFFLFLFASRELADKLPKGLQIVARLALILFIPTIIIFNEVASFVGVTIRNIPTNRKGQLMTAVGFTSKQEILWTFFTSLTLALFTVYQAIFFFFAFLRVIQVLLHQRRIEKEGSDKMHFMNGIGWMSGGAKLGALEMVVGFAGGGFGVSLTRRILRLLSRACFTVGIVKGTDMLEDFQAVQGEIIAATNRRKEFRQSRIRQFISNPRLSTFRQLSPTAAAFHATPRARQMFMSVKNTTQSRSSSHEAPTPVTNLHYNLVFPAWNNSSTSREKYQEKGNGAVQ</sequence>
<feature type="transmembrane region" description="Helical" evidence="1">
    <location>
        <begin position="42"/>
        <end position="62"/>
    </location>
</feature>
<feature type="transmembrane region" description="Helical" evidence="1">
    <location>
        <begin position="83"/>
        <end position="107"/>
    </location>
</feature>
<keyword evidence="1" id="KW-0472">Membrane</keyword>
<comment type="caution">
    <text evidence="2">The sequence shown here is derived from an EMBL/GenBank/DDBJ whole genome shotgun (WGS) entry which is preliminary data.</text>
</comment>
<dbReference type="Proteomes" id="UP000724874">
    <property type="component" value="Unassembled WGS sequence"/>
</dbReference>
<keyword evidence="1" id="KW-0812">Transmembrane</keyword>
<keyword evidence="1" id="KW-1133">Transmembrane helix</keyword>
<accession>A0A9P5NIR2</accession>
<feature type="transmembrane region" description="Helical" evidence="1">
    <location>
        <begin position="127"/>
        <end position="153"/>
    </location>
</feature>
<gene>
    <name evidence="2" type="ORF">CPB84DRAFT_1848245</name>
</gene>
<proteinExistence type="predicted"/>
<dbReference type="OrthoDB" id="3219582at2759"/>
<name>A0A9P5NIR2_GYMJU</name>
<evidence type="ECO:0000313" key="3">
    <source>
        <dbReference type="Proteomes" id="UP000724874"/>
    </source>
</evidence>
<reference evidence="2" key="1">
    <citation type="submission" date="2020-11" db="EMBL/GenBank/DDBJ databases">
        <authorList>
            <consortium name="DOE Joint Genome Institute"/>
            <person name="Ahrendt S."/>
            <person name="Riley R."/>
            <person name="Andreopoulos W."/>
            <person name="LaButti K."/>
            <person name="Pangilinan J."/>
            <person name="Ruiz-duenas F.J."/>
            <person name="Barrasa J.M."/>
            <person name="Sanchez-Garcia M."/>
            <person name="Camarero S."/>
            <person name="Miyauchi S."/>
            <person name="Serrano A."/>
            <person name="Linde D."/>
            <person name="Babiker R."/>
            <person name="Drula E."/>
            <person name="Ayuso-Fernandez I."/>
            <person name="Pacheco R."/>
            <person name="Padilla G."/>
            <person name="Ferreira P."/>
            <person name="Barriuso J."/>
            <person name="Kellner H."/>
            <person name="Castanera R."/>
            <person name="Alfaro M."/>
            <person name="Ramirez L."/>
            <person name="Pisabarro A.G."/>
            <person name="Kuo A."/>
            <person name="Tritt A."/>
            <person name="Lipzen A."/>
            <person name="He G."/>
            <person name="Yan M."/>
            <person name="Ng V."/>
            <person name="Cullen D."/>
            <person name="Martin F."/>
            <person name="Rosso M.-N."/>
            <person name="Henrissat B."/>
            <person name="Hibbett D."/>
            <person name="Martinez A.T."/>
            <person name="Grigoriev I.V."/>
        </authorList>
    </citation>
    <scope>NUCLEOTIDE SEQUENCE</scope>
    <source>
        <strain evidence="2">AH 44721</strain>
    </source>
</reference>
<keyword evidence="3" id="KW-1185">Reference proteome</keyword>
<evidence type="ECO:0000256" key="1">
    <source>
        <dbReference type="SAM" id="Phobius"/>
    </source>
</evidence>
<organism evidence="2 3">
    <name type="scientific">Gymnopilus junonius</name>
    <name type="common">Spectacular rustgill mushroom</name>
    <name type="synonym">Gymnopilus spectabilis subsp. junonius</name>
    <dbReference type="NCBI Taxonomy" id="109634"/>
    <lineage>
        <taxon>Eukaryota</taxon>
        <taxon>Fungi</taxon>
        <taxon>Dikarya</taxon>
        <taxon>Basidiomycota</taxon>
        <taxon>Agaricomycotina</taxon>
        <taxon>Agaricomycetes</taxon>
        <taxon>Agaricomycetidae</taxon>
        <taxon>Agaricales</taxon>
        <taxon>Agaricineae</taxon>
        <taxon>Hymenogastraceae</taxon>
        <taxon>Gymnopilus</taxon>
    </lineage>
</organism>
<dbReference type="EMBL" id="JADNYJ010000060">
    <property type="protein sequence ID" value="KAF8895915.1"/>
    <property type="molecule type" value="Genomic_DNA"/>
</dbReference>